<evidence type="ECO:0000256" key="3">
    <source>
        <dbReference type="ARBA" id="ARBA00022806"/>
    </source>
</evidence>
<dbReference type="PANTHER" id="PTHR47959:SF24">
    <property type="entry name" value="ATP-DEPENDENT RNA HELICASE"/>
    <property type="match status" value="1"/>
</dbReference>
<reference evidence="8 9" key="1">
    <citation type="journal article" date="2018" name="Plant J.">
        <title>Genome sequences of Chlorella sorokiniana UTEX 1602 and Micractinium conductrix SAG 241.80: implications to maltose excretion by a green alga.</title>
        <authorList>
            <person name="Arriola M.B."/>
            <person name="Velmurugan N."/>
            <person name="Zhang Y."/>
            <person name="Plunkett M.H."/>
            <person name="Hondzo H."/>
            <person name="Barney B.M."/>
        </authorList>
    </citation>
    <scope>NUCLEOTIDE SEQUENCE [LARGE SCALE GENOMIC DNA]</scope>
    <source>
        <strain evidence="8 9">SAG 241.80</strain>
    </source>
</reference>
<dbReference type="PROSITE" id="PS51192">
    <property type="entry name" value="HELICASE_ATP_BIND_1"/>
    <property type="match status" value="1"/>
</dbReference>
<dbReference type="Proteomes" id="UP000239649">
    <property type="component" value="Unassembled WGS sequence"/>
</dbReference>
<evidence type="ECO:0000259" key="7">
    <source>
        <dbReference type="PROSITE" id="PS51194"/>
    </source>
</evidence>
<gene>
    <name evidence="8" type="ORF">C2E20_8368</name>
</gene>
<evidence type="ECO:0000256" key="4">
    <source>
        <dbReference type="ARBA" id="ARBA00022840"/>
    </source>
</evidence>
<feature type="domain" description="Helicase C-terminal" evidence="7">
    <location>
        <begin position="417"/>
        <end position="565"/>
    </location>
</feature>
<proteinExistence type="predicted"/>
<dbReference type="GO" id="GO:0005524">
    <property type="term" value="F:ATP binding"/>
    <property type="evidence" value="ECO:0007669"/>
    <property type="project" value="UniProtKB-KW"/>
</dbReference>
<keyword evidence="1" id="KW-0547">Nucleotide-binding</keyword>
<dbReference type="OrthoDB" id="3370at2759"/>
<name>A0A2P6V1P8_9CHLO</name>
<evidence type="ECO:0000256" key="2">
    <source>
        <dbReference type="ARBA" id="ARBA00022801"/>
    </source>
</evidence>
<dbReference type="Gene3D" id="3.40.50.300">
    <property type="entry name" value="P-loop containing nucleotide triphosphate hydrolases"/>
    <property type="match status" value="2"/>
</dbReference>
<dbReference type="AlphaFoldDB" id="A0A2P6V1P8"/>
<dbReference type="Pfam" id="PF00271">
    <property type="entry name" value="Helicase_C"/>
    <property type="match status" value="1"/>
</dbReference>
<dbReference type="GO" id="GO:0016787">
    <property type="term" value="F:hydrolase activity"/>
    <property type="evidence" value="ECO:0007669"/>
    <property type="project" value="UniProtKB-KW"/>
</dbReference>
<keyword evidence="3 8" id="KW-0347">Helicase</keyword>
<evidence type="ECO:0000256" key="5">
    <source>
        <dbReference type="SAM" id="MobiDB-lite"/>
    </source>
</evidence>
<dbReference type="InterPro" id="IPR014001">
    <property type="entry name" value="Helicase_ATP-bd"/>
</dbReference>
<dbReference type="GO" id="GO:0005829">
    <property type="term" value="C:cytosol"/>
    <property type="evidence" value="ECO:0007669"/>
    <property type="project" value="TreeGrafter"/>
</dbReference>
<dbReference type="CDD" id="cd18787">
    <property type="entry name" value="SF2_C_DEAD"/>
    <property type="match status" value="1"/>
</dbReference>
<accession>A0A2P6V1P8</accession>
<dbReference type="SMART" id="SM00490">
    <property type="entry name" value="HELICc"/>
    <property type="match status" value="1"/>
</dbReference>
<evidence type="ECO:0000259" key="6">
    <source>
        <dbReference type="PROSITE" id="PS51192"/>
    </source>
</evidence>
<dbReference type="SUPFAM" id="SSF52540">
    <property type="entry name" value="P-loop containing nucleoside triphosphate hydrolases"/>
    <property type="match status" value="1"/>
</dbReference>
<dbReference type="Pfam" id="PF00270">
    <property type="entry name" value="DEAD"/>
    <property type="match status" value="1"/>
</dbReference>
<evidence type="ECO:0000313" key="8">
    <source>
        <dbReference type="EMBL" id="PSC68005.1"/>
    </source>
</evidence>
<keyword evidence="4" id="KW-0067">ATP-binding</keyword>
<keyword evidence="9" id="KW-1185">Reference proteome</keyword>
<dbReference type="EMBL" id="LHPF02000044">
    <property type="protein sequence ID" value="PSC68005.1"/>
    <property type="molecule type" value="Genomic_DNA"/>
</dbReference>
<dbReference type="STRING" id="554055.A0A2P6V1P8"/>
<dbReference type="PANTHER" id="PTHR47959">
    <property type="entry name" value="ATP-DEPENDENT RNA HELICASE RHLE-RELATED"/>
    <property type="match status" value="1"/>
</dbReference>
<keyword evidence="2" id="KW-0378">Hydrolase</keyword>
<dbReference type="PROSITE" id="PS51194">
    <property type="entry name" value="HELICASE_CTER"/>
    <property type="match status" value="1"/>
</dbReference>
<comment type="caution">
    <text evidence="8">The sequence shown here is derived from an EMBL/GenBank/DDBJ whole genome shotgun (WGS) entry which is preliminary data.</text>
</comment>
<dbReference type="GO" id="GO:0003724">
    <property type="term" value="F:RNA helicase activity"/>
    <property type="evidence" value="ECO:0007669"/>
    <property type="project" value="TreeGrafter"/>
</dbReference>
<dbReference type="CDD" id="cd17956">
    <property type="entry name" value="DEADc_DDX51"/>
    <property type="match status" value="1"/>
</dbReference>
<evidence type="ECO:0000313" key="9">
    <source>
        <dbReference type="Proteomes" id="UP000239649"/>
    </source>
</evidence>
<dbReference type="InterPro" id="IPR050079">
    <property type="entry name" value="DEAD_box_RNA_helicase"/>
</dbReference>
<dbReference type="InterPro" id="IPR001650">
    <property type="entry name" value="Helicase_C-like"/>
</dbReference>
<feature type="compositionally biased region" description="Basic and acidic residues" evidence="5">
    <location>
        <begin position="1"/>
        <end position="23"/>
    </location>
</feature>
<dbReference type="GO" id="GO:0003676">
    <property type="term" value="F:nucleic acid binding"/>
    <property type="evidence" value="ECO:0007669"/>
    <property type="project" value="InterPro"/>
</dbReference>
<protein>
    <submittedName>
        <fullName evidence="8">DEAD-box ATP-dependent RNA helicase 1</fullName>
    </submittedName>
</protein>
<feature type="region of interest" description="Disordered" evidence="5">
    <location>
        <begin position="1"/>
        <end position="78"/>
    </location>
</feature>
<dbReference type="InterPro" id="IPR011545">
    <property type="entry name" value="DEAD/DEAH_box_helicase_dom"/>
</dbReference>
<dbReference type="InterPro" id="IPR027417">
    <property type="entry name" value="P-loop_NTPase"/>
</dbReference>
<evidence type="ECO:0000256" key="1">
    <source>
        <dbReference type="ARBA" id="ARBA00022741"/>
    </source>
</evidence>
<organism evidence="8 9">
    <name type="scientific">Micractinium conductrix</name>
    <dbReference type="NCBI Taxonomy" id="554055"/>
    <lineage>
        <taxon>Eukaryota</taxon>
        <taxon>Viridiplantae</taxon>
        <taxon>Chlorophyta</taxon>
        <taxon>core chlorophytes</taxon>
        <taxon>Trebouxiophyceae</taxon>
        <taxon>Chlorellales</taxon>
        <taxon>Chlorellaceae</taxon>
        <taxon>Chlorella clade</taxon>
        <taxon>Micractinium</taxon>
    </lineage>
</organism>
<dbReference type="SMART" id="SM00487">
    <property type="entry name" value="DEXDc"/>
    <property type="match status" value="1"/>
</dbReference>
<feature type="domain" description="Helicase ATP-binding" evidence="6">
    <location>
        <begin position="177"/>
        <end position="387"/>
    </location>
</feature>
<feature type="compositionally biased region" description="Low complexity" evidence="5">
    <location>
        <begin position="45"/>
        <end position="78"/>
    </location>
</feature>
<sequence>MGSKRREDGGERKEKRSKEERRERKALKRAKADGLGVDATASALAPEEQSGGGAAAAAAAGGEQEQEPQAVAGSHAADASAVEALQQSASVRGGANKAAAPVAAAAPAGGKAGSDGRKPGKPAPVLPWMRVPIAIEASEGTLLEEVQGLDPRLRRALEGTGIEVLFPVQTVVWAETAGGASAAHDVCIAAPTGSGKTLSYALPVLQALAGRAAPALRALVVLPTRDLAAQVFEVLGQLASALGLTTALAAGKASLAAEAQLLAGGGIDILVATPGRLIAHLEGTPGFTLASLRFLVVDETDRLLRQAYQDWLPKVVAALHAPDAAAAALDGAHGGGGGGAGAAAPRGLPGQQLGARQRRVVKFVVSATLTRDPSKTDRLALHCPRYIAMSAVDHRYQLPRSLKEAKLVVPAERKPAALAALLQELRGESTIVFTSSVEATHRLYLLLAALSCLPDRVVEFSSLVPPPERAAHLEAFRSGAAKVLVCSDAMTRGMDVAGVQNVINYDAPVYVKTYVHRAGRTARAGRSGRVTTLLRHEDVRHFKAMLRKADNAFVSDHRLAKGALEDVREAVDDALDAMGAALAAEAAAVAAAREAGEAAGRAVAAAAGAAAAGGTEQANEEVGTQWLQRDGAQWRHEHKRRRVAGVPEFSLLPA</sequence>